<sequence>MNKAIKYIYKCVYKGSTVTIDRQEIEANEIQQSTHSVVNHPIHLDDMNMVACIDDPEGTADLLYKDAPTKKRWHNNQREPYKKYVVSLSRIVHVSPQDPLILPKACTQLPTVSKIFRGSPQSWVYHISDWLHRLADAAAEKMSNQLRQLFGMIFAYSSKRVVGQVQSTNGGGLCEKHRVE</sequence>
<keyword evidence="1" id="KW-0547">Nucleotide-binding</keyword>
<keyword evidence="2" id="KW-1185">Reference proteome</keyword>
<dbReference type="EMBL" id="NCKW01006454">
    <property type="protein sequence ID" value="POM71598.1"/>
    <property type="molecule type" value="Genomic_DNA"/>
</dbReference>
<evidence type="ECO:0000313" key="2">
    <source>
        <dbReference type="Proteomes" id="UP000237271"/>
    </source>
</evidence>
<organism evidence="1 2">
    <name type="scientific">Phytophthora palmivora</name>
    <dbReference type="NCBI Taxonomy" id="4796"/>
    <lineage>
        <taxon>Eukaryota</taxon>
        <taxon>Sar</taxon>
        <taxon>Stramenopiles</taxon>
        <taxon>Oomycota</taxon>
        <taxon>Peronosporomycetes</taxon>
        <taxon>Peronosporales</taxon>
        <taxon>Peronosporaceae</taxon>
        <taxon>Phytophthora</taxon>
    </lineage>
</organism>
<keyword evidence="1" id="KW-0067">ATP-binding</keyword>
<dbReference type="AlphaFoldDB" id="A0A2P4Y1C9"/>
<protein>
    <submittedName>
        <fullName evidence="1">Helitron helicase-like protein</fullName>
    </submittedName>
</protein>
<name>A0A2P4Y1C9_9STRA</name>
<reference evidence="1 2" key="1">
    <citation type="journal article" date="2017" name="Genome Biol. Evol.">
        <title>Phytophthora megakarya and P. palmivora, closely related causal agents of cacao black pod rot, underwent increases in genome sizes and gene numbers by different mechanisms.</title>
        <authorList>
            <person name="Ali S.S."/>
            <person name="Shao J."/>
            <person name="Lary D.J."/>
            <person name="Kronmiller B."/>
            <person name="Shen D."/>
            <person name="Strem M.D."/>
            <person name="Amoako-Attah I."/>
            <person name="Akrofi A.Y."/>
            <person name="Begoude B.A."/>
            <person name="Ten Hoopen G.M."/>
            <person name="Coulibaly K."/>
            <person name="Kebe B.I."/>
            <person name="Melnick R.L."/>
            <person name="Guiltinan M.J."/>
            <person name="Tyler B.M."/>
            <person name="Meinhardt L.W."/>
            <person name="Bailey B.A."/>
        </authorList>
    </citation>
    <scope>NUCLEOTIDE SEQUENCE [LARGE SCALE GENOMIC DNA]</scope>
    <source>
        <strain evidence="2">sbr112.9</strain>
    </source>
</reference>
<keyword evidence="1" id="KW-0347">Helicase</keyword>
<gene>
    <name evidence="1" type="ORF">PHPALM_11815</name>
</gene>
<comment type="caution">
    <text evidence="1">The sequence shown here is derived from an EMBL/GenBank/DDBJ whole genome shotgun (WGS) entry which is preliminary data.</text>
</comment>
<accession>A0A2P4Y1C9</accession>
<keyword evidence="1" id="KW-0378">Hydrolase</keyword>
<dbReference type="OrthoDB" id="125973at2759"/>
<proteinExistence type="predicted"/>
<evidence type="ECO:0000313" key="1">
    <source>
        <dbReference type="EMBL" id="POM71598.1"/>
    </source>
</evidence>
<dbReference type="GO" id="GO:0004386">
    <property type="term" value="F:helicase activity"/>
    <property type="evidence" value="ECO:0007669"/>
    <property type="project" value="UniProtKB-KW"/>
</dbReference>
<dbReference type="Proteomes" id="UP000237271">
    <property type="component" value="Unassembled WGS sequence"/>
</dbReference>